<evidence type="ECO:0000256" key="6">
    <source>
        <dbReference type="ARBA" id="ARBA00022723"/>
    </source>
</evidence>
<dbReference type="GO" id="GO:0006269">
    <property type="term" value="P:DNA replication, synthesis of primer"/>
    <property type="evidence" value="ECO:0007669"/>
    <property type="project" value="UniProtKB-KW"/>
</dbReference>
<feature type="binding site" evidence="11">
    <location>
        <position position="388"/>
    </location>
    <ligand>
        <name>[4Fe-4S] cluster</name>
        <dbReference type="ChEBI" id="CHEBI:49883"/>
    </ligand>
</feature>
<comment type="similarity">
    <text evidence="1 10">Belongs to the eukaryotic-type primase large subunit family.</text>
</comment>
<proteinExistence type="inferred from homology"/>
<gene>
    <name evidence="13" type="ORF">BDA99DRAFT_607487</name>
</gene>
<dbReference type="GO" id="GO:0005658">
    <property type="term" value="C:alpha DNA polymerase:primase complex"/>
    <property type="evidence" value="ECO:0007669"/>
    <property type="project" value="UniProtKB-ARBA"/>
</dbReference>
<dbReference type="PANTHER" id="PTHR10537">
    <property type="entry name" value="DNA PRIMASE LARGE SUBUNIT"/>
    <property type="match status" value="1"/>
</dbReference>
<dbReference type="AlphaFoldDB" id="A0AAD5PAW5"/>
<dbReference type="Proteomes" id="UP001209540">
    <property type="component" value="Unassembled WGS sequence"/>
</dbReference>
<dbReference type="FunFam" id="1.20.930.80:FF:000001">
    <property type="entry name" value="DNA primase large subunit"/>
    <property type="match status" value="1"/>
</dbReference>
<feature type="binding site" evidence="11">
    <location>
        <position position="310"/>
    </location>
    <ligand>
        <name>[4Fe-4S] cluster</name>
        <dbReference type="ChEBI" id="CHEBI:49883"/>
    </ligand>
</feature>
<dbReference type="InterPro" id="IPR016558">
    <property type="entry name" value="DNA_primase_lsu_euk"/>
</dbReference>
<keyword evidence="14" id="KW-1185">Reference proteome</keyword>
<dbReference type="Pfam" id="PF26466">
    <property type="entry name" value="DNA_primase_lrg_N"/>
    <property type="match status" value="1"/>
</dbReference>
<comment type="cofactor">
    <cofactor evidence="10">
        <name>[4Fe-4S] cluster</name>
        <dbReference type="ChEBI" id="CHEBI:49883"/>
    </cofactor>
    <text evidence="10">Binds 1 [4Fe-4S] cluster.</text>
</comment>
<keyword evidence="9 10" id="KW-0238">DNA-binding</keyword>
<evidence type="ECO:0000256" key="5">
    <source>
        <dbReference type="ARBA" id="ARBA00022705"/>
    </source>
</evidence>
<keyword evidence="5 10" id="KW-0235">DNA replication</keyword>
<reference evidence="13" key="2">
    <citation type="submission" date="2023-02" db="EMBL/GenBank/DDBJ databases">
        <authorList>
            <consortium name="DOE Joint Genome Institute"/>
            <person name="Mondo S.J."/>
            <person name="Chang Y."/>
            <person name="Wang Y."/>
            <person name="Ahrendt S."/>
            <person name="Andreopoulos W."/>
            <person name="Barry K."/>
            <person name="Beard J."/>
            <person name="Benny G.L."/>
            <person name="Blankenship S."/>
            <person name="Bonito G."/>
            <person name="Cuomo C."/>
            <person name="Desiro A."/>
            <person name="Gervers K.A."/>
            <person name="Hundley H."/>
            <person name="Kuo A."/>
            <person name="LaButti K."/>
            <person name="Lang B.F."/>
            <person name="Lipzen A."/>
            <person name="O'Donnell K."/>
            <person name="Pangilinan J."/>
            <person name="Reynolds N."/>
            <person name="Sandor L."/>
            <person name="Smith M.W."/>
            <person name="Tsang A."/>
            <person name="Grigoriev I.V."/>
            <person name="Stajich J.E."/>
            <person name="Spatafora J.W."/>
        </authorList>
    </citation>
    <scope>NUCLEOTIDE SEQUENCE</scope>
    <source>
        <strain evidence="13">RSA 2281</strain>
    </source>
</reference>
<dbReference type="GO" id="GO:0051539">
    <property type="term" value="F:4 iron, 4 sulfur cluster binding"/>
    <property type="evidence" value="ECO:0007669"/>
    <property type="project" value="UniProtKB-UniRule"/>
</dbReference>
<evidence type="ECO:0000256" key="4">
    <source>
        <dbReference type="ARBA" id="ARBA00022515"/>
    </source>
</evidence>
<evidence type="ECO:0000313" key="14">
    <source>
        <dbReference type="Proteomes" id="UP001209540"/>
    </source>
</evidence>
<dbReference type="InterPro" id="IPR007238">
    <property type="entry name" value="DNA_primase_lsu_euk/arc"/>
</dbReference>
<evidence type="ECO:0000256" key="3">
    <source>
        <dbReference type="ARBA" id="ARBA00022485"/>
    </source>
</evidence>
<dbReference type="EMBL" id="JAIXMP010000025">
    <property type="protein sequence ID" value="KAI9253966.1"/>
    <property type="molecule type" value="Genomic_DNA"/>
</dbReference>
<dbReference type="GO" id="GO:0046872">
    <property type="term" value="F:metal ion binding"/>
    <property type="evidence" value="ECO:0007669"/>
    <property type="project" value="UniProtKB-UniRule"/>
</dbReference>
<evidence type="ECO:0000256" key="7">
    <source>
        <dbReference type="ARBA" id="ARBA00023004"/>
    </source>
</evidence>
<keyword evidence="4 10" id="KW-0639">Primosome</keyword>
<dbReference type="Gene3D" id="1.20.930.80">
    <property type="match status" value="1"/>
</dbReference>
<comment type="caution">
    <text evidence="13">The sequence shown here is derived from an EMBL/GenBank/DDBJ whole genome shotgun (WGS) entry which is preliminary data.</text>
</comment>
<evidence type="ECO:0000256" key="11">
    <source>
        <dbReference type="PIRSR" id="PIRSR009449-1"/>
    </source>
</evidence>
<evidence type="ECO:0000313" key="13">
    <source>
        <dbReference type="EMBL" id="KAI9253966.1"/>
    </source>
</evidence>
<evidence type="ECO:0000259" key="12">
    <source>
        <dbReference type="Pfam" id="PF04104"/>
    </source>
</evidence>
<keyword evidence="6 10" id="KW-0479">Metal-binding</keyword>
<keyword evidence="7 10" id="KW-0408">Iron</keyword>
<organism evidence="13 14">
    <name type="scientific">Phascolomyces articulosus</name>
    <dbReference type="NCBI Taxonomy" id="60185"/>
    <lineage>
        <taxon>Eukaryota</taxon>
        <taxon>Fungi</taxon>
        <taxon>Fungi incertae sedis</taxon>
        <taxon>Mucoromycota</taxon>
        <taxon>Mucoromycotina</taxon>
        <taxon>Mucoromycetes</taxon>
        <taxon>Mucorales</taxon>
        <taxon>Lichtheimiaceae</taxon>
        <taxon>Phascolomyces</taxon>
    </lineage>
</organism>
<name>A0AAD5PAW5_9FUNG</name>
<feature type="binding site" evidence="11">
    <location>
        <position position="405"/>
    </location>
    <ligand>
        <name>[4Fe-4S] cluster</name>
        <dbReference type="ChEBI" id="CHEBI:49883"/>
    </ligand>
</feature>
<evidence type="ECO:0000256" key="9">
    <source>
        <dbReference type="ARBA" id="ARBA00023125"/>
    </source>
</evidence>
<evidence type="ECO:0000256" key="10">
    <source>
        <dbReference type="PIRNR" id="PIRNR009449"/>
    </source>
</evidence>
<feature type="domain" description="DNA primase large subunit C-terminal" evidence="12">
    <location>
        <begin position="300"/>
        <end position="472"/>
    </location>
</feature>
<dbReference type="PANTHER" id="PTHR10537:SF3">
    <property type="entry name" value="DNA PRIMASE LARGE SUBUNIT"/>
    <property type="match status" value="1"/>
</dbReference>
<evidence type="ECO:0000256" key="8">
    <source>
        <dbReference type="ARBA" id="ARBA00023014"/>
    </source>
</evidence>
<feature type="binding site" evidence="11">
    <location>
        <position position="445"/>
    </location>
    <ligand>
        <name>[4Fe-4S] cluster</name>
        <dbReference type="ChEBI" id="CHEBI:49883"/>
    </ligand>
</feature>
<protein>
    <recommendedName>
        <fullName evidence="2 10">DNA primase large subunit</fullName>
    </recommendedName>
</protein>
<evidence type="ECO:0000256" key="2">
    <source>
        <dbReference type="ARBA" id="ARBA00019038"/>
    </source>
</evidence>
<dbReference type="GO" id="GO:0003677">
    <property type="term" value="F:DNA binding"/>
    <property type="evidence" value="ECO:0007669"/>
    <property type="project" value="UniProtKB-UniRule"/>
</dbReference>
<comment type="function">
    <text evidence="10">DNA primase is the polymerase that synthesizes small RNA primers for the Okazaki fragments made during discontinuous DNA replication.</text>
</comment>
<sequence length="494" mass="57156">MLKQKSTRINRFSAATNRQHQRVFVDNGVEGLPSIYASRLNFYSTPPPAEITIEEFETYALDRLQVLKTLETASLRNRHGPEFKKQVEQALEKHLPLKSNQSQSRNLLEERRKDHISHFVLRLAYCRSEDLRAWFLRQECALFKYRFEQETLDEKKRFVSSLNLSWSIVEQDEKNELLDKLAACTVWKAGKTAQAARDMVRNETYFKVDFEKVPDLINRRAVYIAQGKAYVPMSEQISIVMDEFRAKLSAALEATSKALPRMEEDERLKPILMNVEKQYIGKDYGGTSAAGGTVRASDVDQLIRQHAPLCMSNMHASLRADKHLRHGGRMQYGLFLKAIGLSVEEALIFWRTAFTNHTDDKFQKEYSYNIRHNYGLEGKRVSYSAYNCMKIISGNPPSTGDHHGCPFRHFSQGSLESKLYSERIGTVYVNEIMNLVRDRHYQVACTRFFEVTHSQYGENSKIDTIEHPNQYYEASKRLAKESSENNEEAMDVDR</sequence>
<evidence type="ECO:0000256" key="1">
    <source>
        <dbReference type="ARBA" id="ARBA00010564"/>
    </source>
</evidence>
<reference evidence="13" key="1">
    <citation type="journal article" date="2022" name="IScience">
        <title>Evolution of zygomycete secretomes and the origins of terrestrial fungal ecologies.</title>
        <authorList>
            <person name="Chang Y."/>
            <person name="Wang Y."/>
            <person name="Mondo S."/>
            <person name="Ahrendt S."/>
            <person name="Andreopoulos W."/>
            <person name="Barry K."/>
            <person name="Beard J."/>
            <person name="Benny G.L."/>
            <person name="Blankenship S."/>
            <person name="Bonito G."/>
            <person name="Cuomo C."/>
            <person name="Desiro A."/>
            <person name="Gervers K.A."/>
            <person name="Hundley H."/>
            <person name="Kuo A."/>
            <person name="LaButti K."/>
            <person name="Lang B.F."/>
            <person name="Lipzen A."/>
            <person name="O'Donnell K."/>
            <person name="Pangilinan J."/>
            <person name="Reynolds N."/>
            <person name="Sandor L."/>
            <person name="Smith M.E."/>
            <person name="Tsang A."/>
            <person name="Grigoriev I.V."/>
            <person name="Stajich J.E."/>
            <person name="Spatafora J.W."/>
        </authorList>
    </citation>
    <scope>NUCLEOTIDE SEQUENCE</scope>
    <source>
        <strain evidence="13">RSA 2281</strain>
    </source>
</reference>
<dbReference type="GO" id="GO:0006270">
    <property type="term" value="P:DNA replication initiation"/>
    <property type="evidence" value="ECO:0007669"/>
    <property type="project" value="UniProtKB-ARBA"/>
</dbReference>
<dbReference type="PIRSF" id="PIRSF009449">
    <property type="entry name" value="DNA_primase_large_subunit"/>
    <property type="match status" value="1"/>
</dbReference>
<dbReference type="Pfam" id="PF04104">
    <property type="entry name" value="DNA_primase_lrg"/>
    <property type="match status" value="1"/>
</dbReference>
<keyword evidence="3 10" id="KW-0004">4Fe-4S</keyword>
<keyword evidence="8 10" id="KW-0411">Iron-sulfur</keyword>
<dbReference type="CDD" id="cd07322">
    <property type="entry name" value="PriL_PriS_Eukaryotic"/>
    <property type="match status" value="1"/>
</dbReference>
<dbReference type="InterPro" id="IPR058560">
    <property type="entry name" value="DNA_primase_C"/>
</dbReference>
<accession>A0AAD5PAW5</accession>